<keyword evidence="1" id="KW-0812">Transmembrane</keyword>
<feature type="transmembrane region" description="Helical" evidence="1">
    <location>
        <begin position="84"/>
        <end position="106"/>
    </location>
</feature>
<proteinExistence type="predicted"/>
<keyword evidence="1" id="KW-1133">Transmembrane helix</keyword>
<dbReference type="EMBL" id="MN739312">
    <property type="protein sequence ID" value="QHS98005.1"/>
    <property type="molecule type" value="Genomic_DNA"/>
</dbReference>
<dbReference type="AlphaFoldDB" id="A0A6C0C027"/>
<evidence type="ECO:0000256" key="1">
    <source>
        <dbReference type="SAM" id="Phobius"/>
    </source>
</evidence>
<protein>
    <submittedName>
        <fullName evidence="2">Uncharacterized protein</fullName>
    </submittedName>
</protein>
<reference evidence="2" key="1">
    <citation type="journal article" date="2020" name="Nature">
        <title>Giant virus diversity and host interactions through global metagenomics.</title>
        <authorList>
            <person name="Schulz F."/>
            <person name="Roux S."/>
            <person name="Paez-Espino D."/>
            <person name="Jungbluth S."/>
            <person name="Walsh D.A."/>
            <person name="Denef V.J."/>
            <person name="McMahon K.D."/>
            <person name="Konstantinidis K.T."/>
            <person name="Eloe-Fadrosh E.A."/>
            <person name="Kyrpides N.C."/>
            <person name="Woyke T."/>
        </authorList>
    </citation>
    <scope>NUCLEOTIDE SEQUENCE</scope>
    <source>
        <strain evidence="2">GVMAG-M-3300020182-84</strain>
    </source>
</reference>
<sequence length="116" mass="14079">MKCEIKELPYDVQFYIRKFVPRKLCVLCNKKIYTFDKRIMHCSLYCKIKDVIAIRSRTINIDVKDRAYNYCNRVIRELVRATGILFNVFMIVQIFYTFYIIIYYSININISDIYTI</sequence>
<keyword evidence="1" id="KW-0472">Membrane</keyword>
<name>A0A6C0C027_9ZZZZ</name>
<organism evidence="2">
    <name type="scientific">viral metagenome</name>
    <dbReference type="NCBI Taxonomy" id="1070528"/>
    <lineage>
        <taxon>unclassified sequences</taxon>
        <taxon>metagenomes</taxon>
        <taxon>organismal metagenomes</taxon>
    </lineage>
</organism>
<evidence type="ECO:0000313" key="2">
    <source>
        <dbReference type="EMBL" id="QHS98005.1"/>
    </source>
</evidence>
<accession>A0A6C0C027</accession>